<dbReference type="NCBIfam" id="TIGR00041">
    <property type="entry name" value="DTMP_kinase"/>
    <property type="match status" value="1"/>
</dbReference>
<gene>
    <name evidence="14" type="primary">tmk_2</name>
    <name evidence="12" type="synonym">tmk</name>
    <name evidence="14" type="ORF">Tther_01627</name>
</gene>
<dbReference type="InterPro" id="IPR018094">
    <property type="entry name" value="Thymidylate_kinase"/>
</dbReference>
<evidence type="ECO:0000259" key="13">
    <source>
        <dbReference type="Pfam" id="PF02223"/>
    </source>
</evidence>
<dbReference type="Pfam" id="PF02223">
    <property type="entry name" value="Thymidylate_kin"/>
    <property type="match status" value="1"/>
</dbReference>
<comment type="caution">
    <text evidence="14">The sequence shown here is derived from an EMBL/GenBank/DDBJ whole genome shotgun (WGS) entry which is preliminary data.</text>
</comment>
<protein>
    <recommendedName>
        <fullName evidence="3 12">Thymidylate kinase</fullName>
        <ecNumber evidence="2 12">2.7.4.9</ecNumber>
    </recommendedName>
    <alternativeName>
        <fullName evidence="9 12">dTMP kinase</fullName>
    </alternativeName>
</protein>
<keyword evidence="5 12" id="KW-0545">Nucleotide biosynthesis</keyword>
<dbReference type="RefSeq" id="WP_143902760.1">
    <property type="nucleotide sequence ID" value="NZ_VJOL01000029.1"/>
</dbReference>
<dbReference type="SUPFAM" id="SSF52540">
    <property type="entry name" value="P-loop containing nucleoside triphosphate hydrolases"/>
    <property type="match status" value="1"/>
</dbReference>
<feature type="binding site" evidence="12">
    <location>
        <begin position="17"/>
        <end position="24"/>
    </location>
    <ligand>
        <name>ATP</name>
        <dbReference type="ChEBI" id="CHEBI:30616"/>
    </ligand>
</feature>
<dbReference type="GO" id="GO:0006235">
    <property type="term" value="P:dTTP biosynthetic process"/>
    <property type="evidence" value="ECO:0007669"/>
    <property type="project" value="UniProtKB-UniRule"/>
</dbReference>
<evidence type="ECO:0000256" key="8">
    <source>
        <dbReference type="ARBA" id="ARBA00022840"/>
    </source>
</evidence>
<evidence type="ECO:0000256" key="4">
    <source>
        <dbReference type="ARBA" id="ARBA00022679"/>
    </source>
</evidence>
<dbReference type="GO" id="GO:0006227">
    <property type="term" value="P:dUDP biosynthetic process"/>
    <property type="evidence" value="ECO:0007669"/>
    <property type="project" value="TreeGrafter"/>
</dbReference>
<comment type="catalytic activity">
    <reaction evidence="10 12">
        <text>dTMP + ATP = dTDP + ADP</text>
        <dbReference type="Rhea" id="RHEA:13517"/>
        <dbReference type="ChEBI" id="CHEBI:30616"/>
        <dbReference type="ChEBI" id="CHEBI:58369"/>
        <dbReference type="ChEBI" id="CHEBI:63528"/>
        <dbReference type="ChEBI" id="CHEBI:456216"/>
        <dbReference type="EC" id="2.7.4.9"/>
    </reaction>
</comment>
<dbReference type="InterPro" id="IPR027417">
    <property type="entry name" value="P-loop_NTPase"/>
</dbReference>
<dbReference type="AlphaFoldDB" id="A0A554X023"/>
<keyword evidence="15" id="KW-1185">Reference proteome</keyword>
<reference evidence="14 15" key="1">
    <citation type="submission" date="2019-07" db="EMBL/GenBank/DDBJ databases">
        <title>Tepidimonas thermarum AA-1 draft genome.</title>
        <authorList>
            <person name="Da Costa M.S."/>
            <person name="Froufe H.J.C."/>
            <person name="Egas C."/>
            <person name="Albuquerque L."/>
        </authorList>
    </citation>
    <scope>NUCLEOTIDE SEQUENCE [LARGE SCALE GENOMIC DNA]</scope>
    <source>
        <strain evidence="14 15">AA-1</strain>
    </source>
</reference>
<dbReference type="FunFam" id="3.40.50.300:FF:000225">
    <property type="entry name" value="Thymidylate kinase"/>
    <property type="match status" value="1"/>
</dbReference>
<name>A0A554X023_9BURK</name>
<dbReference type="Proteomes" id="UP000318542">
    <property type="component" value="Unassembled WGS sequence"/>
</dbReference>
<evidence type="ECO:0000256" key="7">
    <source>
        <dbReference type="ARBA" id="ARBA00022777"/>
    </source>
</evidence>
<evidence type="ECO:0000256" key="10">
    <source>
        <dbReference type="ARBA" id="ARBA00048743"/>
    </source>
</evidence>
<dbReference type="Gene3D" id="3.40.50.300">
    <property type="entry name" value="P-loop containing nucleotide triphosphate hydrolases"/>
    <property type="match status" value="1"/>
</dbReference>
<dbReference type="CDD" id="cd01672">
    <property type="entry name" value="TMPK"/>
    <property type="match status" value="1"/>
</dbReference>
<evidence type="ECO:0000256" key="1">
    <source>
        <dbReference type="ARBA" id="ARBA00009776"/>
    </source>
</evidence>
<dbReference type="PANTHER" id="PTHR10344:SF4">
    <property type="entry name" value="UMP-CMP KINASE 2, MITOCHONDRIAL"/>
    <property type="match status" value="1"/>
</dbReference>
<dbReference type="GO" id="GO:0004798">
    <property type="term" value="F:dTMP kinase activity"/>
    <property type="evidence" value="ECO:0007669"/>
    <property type="project" value="UniProtKB-UniRule"/>
</dbReference>
<evidence type="ECO:0000256" key="2">
    <source>
        <dbReference type="ARBA" id="ARBA00012980"/>
    </source>
</evidence>
<evidence type="ECO:0000256" key="3">
    <source>
        <dbReference type="ARBA" id="ARBA00017144"/>
    </source>
</evidence>
<feature type="domain" description="Thymidylate kinase-like" evidence="13">
    <location>
        <begin position="15"/>
        <end position="203"/>
    </location>
</feature>
<evidence type="ECO:0000256" key="6">
    <source>
        <dbReference type="ARBA" id="ARBA00022741"/>
    </source>
</evidence>
<accession>A0A554X023</accession>
<evidence type="ECO:0000313" key="14">
    <source>
        <dbReference type="EMBL" id="TSE29191.1"/>
    </source>
</evidence>
<evidence type="ECO:0000313" key="15">
    <source>
        <dbReference type="Proteomes" id="UP000318542"/>
    </source>
</evidence>
<dbReference type="GO" id="GO:0006233">
    <property type="term" value="P:dTDP biosynthetic process"/>
    <property type="evidence" value="ECO:0007669"/>
    <property type="project" value="InterPro"/>
</dbReference>
<keyword evidence="4 12" id="KW-0808">Transferase</keyword>
<dbReference type="InterPro" id="IPR039430">
    <property type="entry name" value="Thymidylate_kin-like_dom"/>
</dbReference>
<evidence type="ECO:0000256" key="12">
    <source>
        <dbReference type="HAMAP-Rule" id="MF_00165"/>
    </source>
</evidence>
<dbReference type="GO" id="GO:0005829">
    <property type="term" value="C:cytosol"/>
    <property type="evidence" value="ECO:0007669"/>
    <property type="project" value="TreeGrafter"/>
</dbReference>
<comment type="function">
    <text evidence="11 12">Phosphorylation of dTMP to form dTDP in both de novo and salvage pathways of dTTP synthesis.</text>
</comment>
<dbReference type="PANTHER" id="PTHR10344">
    <property type="entry name" value="THYMIDYLATE KINASE"/>
    <property type="match status" value="1"/>
</dbReference>
<proteinExistence type="inferred from homology"/>
<keyword evidence="6 12" id="KW-0547">Nucleotide-binding</keyword>
<dbReference type="EC" id="2.7.4.9" evidence="2 12"/>
<evidence type="ECO:0000256" key="11">
    <source>
        <dbReference type="ARBA" id="ARBA00057735"/>
    </source>
</evidence>
<evidence type="ECO:0000256" key="9">
    <source>
        <dbReference type="ARBA" id="ARBA00029962"/>
    </source>
</evidence>
<keyword evidence="8 12" id="KW-0067">ATP-binding</keyword>
<dbReference type="GO" id="GO:0005524">
    <property type="term" value="F:ATP binding"/>
    <property type="evidence" value="ECO:0007669"/>
    <property type="project" value="UniProtKB-UniRule"/>
</dbReference>
<sequence>MSVVAPPATGLFITFEGIDGAGKSTHITALADALRHQGYAVTVTREPGGTPLAEELRACLLHTGMDALTEALLMFAARRDHLVRVIEPALLAGGVVLCDRFTDATFAYQGHGRGFDLGILRTLEGWVQTTPSGWRQPDMTLWFDVPPAVAAARLAGARAPDKFESEPQAFFERVAAGYAQRAQEAPQRIVRIDAALDVPAVWQQVQDACRQRGWLP</sequence>
<comment type="similarity">
    <text evidence="1 12">Belongs to the thymidylate kinase family.</text>
</comment>
<organism evidence="14 15">
    <name type="scientific">Tepidimonas thermarum</name>
    <dbReference type="NCBI Taxonomy" id="335431"/>
    <lineage>
        <taxon>Bacteria</taxon>
        <taxon>Pseudomonadati</taxon>
        <taxon>Pseudomonadota</taxon>
        <taxon>Betaproteobacteria</taxon>
        <taxon>Burkholderiales</taxon>
        <taxon>Tepidimonas</taxon>
    </lineage>
</organism>
<keyword evidence="7 12" id="KW-0418">Kinase</keyword>
<dbReference type="EMBL" id="VJOL01000029">
    <property type="protein sequence ID" value="TSE29191.1"/>
    <property type="molecule type" value="Genomic_DNA"/>
</dbReference>
<dbReference type="OrthoDB" id="9774907at2"/>
<evidence type="ECO:0000256" key="5">
    <source>
        <dbReference type="ARBA" id="ARBA00022727"/>
    </source>
</evidence>
<dbReference type="HAMAP" id="MF_00165">
    <property type="entry name" value="Thymidylate_kinase"/>
    <property type="match status" value="1"/>
</dbReference>